<dbReference type="AlphaFoldDB" id="A0A6G4XH46"/>
<reference evidence="1 2" key="1">
    <citation type="submission" date="2020-02" db="EMBL/GenBank/DDBJ databases">
        <title>Whole-genome analyses of novel actinobacteria.</title>
        <authorList>
            <person name="Sahin N."/>
            <person name="Tokatli A."/>
        </authorList>
    </citation>
    <scope>NUCLEOTIDE SEQUENCE [LARGE SCALE GENOMIC DNA]</scope>
    <source>
        <strain evidence="1 2">YC504</strain>
    </source>
</reference>
<protein>
    <submittedName>
        <fullName evidence="1">Putative baseplate assembly protein</fullName>
    </submittedName>
</protein>
<name>A0A6G4XH46_9ACTN</name>
<gene>
    <name evidence="1" type="ORF">G6045_09785</name>
</gene>
<dbReference type="EMBL" id="JAAKZW010000024">
    <property type="protein sequence ID" value="NGO75961.1"/>
    <property type="molecule type" value="Genomic_DNA"/>
</dbReference>
<keyword evidence="2" id="KW-1185">Reference proteome</keyword>
<accession>A0A6G4XH46</accession>
<comment type="caution">
    <text evidence="1">The sequence shown here is derived from an EMBL/GenBank/DDBJ whole genome shotgun (WGS) entry which is preliminary data.</text>
</comment>
<sequence>MALEPPNLDDRTFEQIKQEMLLRIPRYTPEWTDWNESDPGVTLIETFAWLAETIGYRLNRAPERCLLTFLHVLGVTPIAAAPARTDLTFTVRPGETTPVDVPARTTVASDVQTPDGPIVFETERGIELLPLRLQSVQVAGLTGFELFTVDGPAPPPLRPFGAAPQQGSACYLGFGPADAPVTFPDQITFLVSPADRPGALPVDARLQWEYRAAGSDRWSPLDTFEDGTRSFTRHGYVRIAGPRNSVAVAGIGREPRPLHWLRCRLAGGRYAAGQEPVIDLLRYNTVEAVSLTTVTDELAGQSDGRTGQLVRLRNRPVQADTVAVTTRSPEAEAESDEEPWQVVPDLVTSGPQDRHVVLDASRGELHFGDGRNGQVPVAGFDLLVSYRFGGTALANVPAGAVTTLQTAPAGVEAVTNLRGAEAGRDEESAEELREHAASRLRTLGRAVTAEDYRQLAGAVGGVADAVAIERHHPQYPGIDVPGAVTVAVLPALQTRMPYASPELLDAVATALDRVRTIGTELFVRSARFVEVAVTAVVEVEPYANFGEIRAEVLRRIDERLSPRAADGTSRFGRDFFPTALFGAVQPIPGVIAVPLLTVAVDGTDRPDIAEQVVIEADQLAVRAADHHITVRPRRDR</sequence>
<proteinExistence type="predicted"/>
<dbReference type="NCBIfam" id="TIGR02243">
    <property type="entry name" value="putative baseplate assembly protein"/>
    <property type="match status" value="1"/>
</dbReference>
<dbReference type="InterPro" id="IPR011749">
    <property type="entry name" value="CHP02243"/>
</dbReference>
<evidence type="ECO:0000313" key="1">
    <source>
        <dbReference type="EMBL" id="NGO75961.1"/>
    </source>
</evidence>
<dbReference type="Proteomes" id="UP000481109">
    <property type="component" value="Unassembled WGS sequence"/>
</dbReference>
<evidence type="ECO:0000313" key="2">
    <source>
        <dbReference type="Proteomes" id="UP000481109"/>
    </source>
</evidence>
<dbReference type="RefSeq" id="WP_165331472.1">
    <property type="nucleotide sequence ID" value="NZ_JAAKZW010000024.1"/>
</dbReference>
<organism evidence="1 2">
    <name type="scientific">Streptomyces mesophilus</name>
    <dbReference type="NCBI Taxonomy" id="1775132"/>
    <lineage>
        <taxon>Bacteria</taxon>
        <taxon>Bacillati</taxon>
        <taxon>Actinomycetota</taxon>
        <taxon>Actinomycetes</taxon>
        <taxon>Kitasatosporales</taxon>
        <taxon>Streptomycetaceae</taxon>
        <taxon>Streptomyces</taxon>
    </lineage>
</organism>